<name>A0A6P4AJE0_ZIZJJ</name>
<keyword evidence="3" id="KW-0758">Storage protein</keyword>
<feature type="signal peptide" evidence="4">
    <location>
        <begin position="1"/>
        <end position="26"/>
    </location>
</feature>
<dbReference type="RefSeq" id="XP_024934894.2">
    <property type="nucleotide sequence ID" value="XM_025079126.3"/>
</dbReference>
<dbReference type="InterPro" id="IPR023214">
    <property type="entry name" value="HAD_sf"/>
</dbReference>
<gene>
    <name evidence="6 7 8 9" type="primary">LOC107431410</name>
</gene>
<dbReference type="Gene3D" id="3.40.50.1000">
    <property type="entry name" value="HAD superfamily/HAD-like"/>
    <property type="match status" value="1"/>
</dbReference>
<proteinExistence type="inferred from homology"/>
<feature type="chain" id="PRO_5045019470" evidence="4">
    <location>
        <begin position="27"/>
        <end position="260"/>
    </location>
</feature>
<keyword evidence="2" id="KW-0325">Glycoprotein</keyword>
<dbReference type="InterPro" id="IPR014403">
    <property type="entry name" value="APS1/VSP"/>
</dbReference>
<dbReference type="PIRSF" id="PIRSF002674">
    <property type="entry name" value="VSP"/>
    <property type="match status" value="1"/>
</dbReference>
<evidence type="ECO:0000256" key="4">
    <source>
        <dbReference type="SAM" id="SignalP"/>
    </source>
</evidence>
<dbReference type="Pfam" id="PF03767">
    <property type="entry name" value="Acid_phosphat_B"/>
    <property type="match status" value="1"/>
</dbReference>
<accession>A0A6P4AJE0</accession>
<evidence type="ECO:0000256" key="3">
    <source>
        <dbReference type="PIRNR" id="PIRNR002674"/>
    </source>
</evidence>
<keyword evidence="5" id="KW-1185">Reference proteome</keyword>
<evidence type="ECO:0000313" key="7">
    <source>
        <dbReference type="RefSeq" id="XP_015897794.2"/>
    </source>
</evidence>
<comment type="similarity">
    <text evidence="3">Belongs to the APS1/VSP family.</text>
</comment>
<comment type="function">
    <text evidence="3">May function as somatic storage protein during early seedling development.</text>
</comment>
<dbReference type="NCBIfam" id="TIGR01675">
    <property type="entry name" value="plant-AP"/>
    <property type="match status" value="1"/>
</dbReference>
<dbReference type="PANTHER" id="PTHR31284:SF9">
    <property type="entry name" value="HAD SUPERFAMILY, SUBFAMILY IIIB ACID PHOSPHATASE"/>
    <property type="match status" value="1"/>
</dbReference>
<dbReference type="SUPFAM" id="SSF56784">
    <property type="entry name" value="HAD-like"/>
    <property type="match status" value="1"/>
</dbReference>
<dbReference type="Proteomes" id="UP001652623">
    <property type="component" value="Chromosome 6"/>
</dbReference>
<keyword evidence="1 4" id="KW-0732">Signal</keyword>
<sequence length="260" mass="29319">MFSAMVQRIREVLVFLFLAIVSKVTGVKPIFSRGGFSLPFEEEEAYCLSWRLGVETNNVRGWRTVPSKCLCHIENYMTGGQYERDLELIVEQILGYADGIFLSGDGLDAWILDVDDTCLSNLLYYRGKRYGCDPYDPPAFKAWAMKGVCTAVPAAQGLFVKLVDMGFKVFLITGRDEETLGKPTTENLHNLGFFGYERLIMRTKANKGQGAVIFKSGVRKQLEGEGYRIWGNVGDQWTDLQGESLGNRTFKIPNPMYFVP</sequence>
<dbReference type="RefSeq" id="XP_060674441.1">
    <property type="nucleotide sequence ID" value="XM_060818458.1"/>
</dbReference>
<evidence type="ECO:0000313" key="5">
    <source>
        <dbReference type="Proteomes" id="UP001652623"/>
    </source>
</evidence>
<dbReference type="CDD" id="cd07535">
    <property type="entry name" value="HAD_VSP"/>
    <property type="match status" value="1"/>
</dbReference>
<evidence type="ECO:0000256" key="1">
    <source>
        <dbReference type="ARBA" id="ARBA00022729"/>
    </source>
</evidence>
<dbReference type="RefSeq" id="XP_015897794.2">
    <property type="nucleotide sequence ID" value="XM_016042308.4"/>
</dbReference>
<dbReference type="RefSeq" id="XP_015897793.2">
    <property type="nucleotide sequence ID" value="XM_016042307.4"/>
</dbReference>
<dbReference type="InterPro" id="IPR036412">
    <property type="entry name" value="HAD-like_sf"/>
</dbReference>
<evidence type="ECO:0000313" key="9">
    <source>
        <dbReference type="RefSeq" id="XP_060674441.1"/>
    </source>
</evidence>
<evidence type="ECO:0000313" key="6">
    <source>
        <dbReference type="RefSeq" id="XP_015897793.2"/>
    </source>
</evidence>
<dbReference type="InterPro" id="IPR005519">
    <property type="entry name" value="Acid_phosphat_B-like"/>
</dbReference>
<evidence type="ECO:0000313" key="8">
    <source>
        <dbReference type="RefSeq" id="XP_024934894.2"/>
    </source>
</evidence>
<dbReference type="PANTHER" id="PTHR31284">
    <property type="entry name" value="ACID PHOSPHATASE-LIKE PROTEIN"/>
    <property type="match status" value="1"/>
</dbReference>
<dbReference type="InterPro" id="IPR010028">
    <property type="entry name" value="Acid_phosphatase_pln"/>
</dbReference>
<organism evidence="5 6">
    <name type="scientific">Ziziphus jujuba</name>
    <name type="common">Chinese jujube</name>
    <name type="synonym">Ziziphus sativa</name>
    <dbReference type="NCBI Taxonomy" id="326968"/>
    <lineage>
        <taxon>Eukaryota</taxon>
        <taxon>Viridiplantae</taxon>
        <taxon>Streptophyta</taxon>
        <taxon>Embryophyta</taxon>
        <taxon>Tracheophyta</taxon>
        <taxon>Spermatophyta</taxon>
        <taxon>Magnoliopsida</taxon>
        <taxon>eudicotyledons</taxon>
        <taxon>Gunneridae</taxon>
        <taxon>Pentapetalae</taxon>
        <taxon>rosids</taxon>
        <taxon>fabids</taxon>
        <taxon>Rosales</taxon>
        <taxon>Rhamnaceae</taxon>
        <taxon>Paliureae</taxon>
        <taxon>Ziziphus</taxon>
    </lineage>
</organism>
<evidence type="ECO:0000256" key="2">
    <source>
        <dbReference type="ARBA" id="ARBA00023180"/>
    </source>
</evidence>
<protein>
    <submittedName>
        <fullName evidence="6 7">Acid phosphatase 1</fullName>
    </submittedName>
</protein>
<dbReference type="GeneID" id="107431410"/>
<reference evidence="6 7" key="1">
    <citation type="submission" date="2025-05" db="UniProtKB">
        <authorList>
            <consortium name="RefSeq"/>
        </authorList>
    </citation>
    <scope>IDENTIFICATION</scope>
    <source>
        <tissue evidence="6 7">Seedling</tissue>
    </source>
</reference>